<dbReference type="GO" id="GO:0048038">
    <property type="term" value="F:quinone binding"/>
    <property type="evidence" value="ECO:0007669"/>
    <property type="project" value="TreeGrafter"/>
</dbReference>
<comment type="similarity">
    <text evidence="1">Belongs to the short-chain dehydrogenases/reductases (SDR) family.</text>
</comment>
<dbReference type="Pfam" id="PF13561">
    <property type="entry name" value="adh_short_C2"/>
    <property type="match status" value="1"/>
</dbReference>
<protein>
    <recommendedName>
        <fullName evidence="5">Short-chain dehydrogenase</fullName>
    </recommendedName>
</protein>
<gene>
    <name evidence="3" type="ORF">IFR04_011260</name>
</gene>
<dbReference type="PANTHER" id="PTHR42760">
    <property type="entry name" value="SHORT-CHAIN DEHYDROGENASES/REDUCTASES FAMILY MEMBER"/>
    <property type="match status" value="1"/>
</dbReference>
<dbReference type="GO" id="GO:0016616">
    <property type="term" value="F:oxidoreductase activity, acting on the CH-OH group of donors, NAD or NADP as acceptor"/>
    <property type="evidence" value="ECO:0007669"/>
    <property type="project" value="TreeGrafter"/>
</dbReference>
<dbReference type="Proteomes" id="UP000664132">
    <property type="component" value="Unassembled WGS sequence"/>
</dbReference>
<dbReference type="InterPro" id="IPR002347">
    <property type="entry name" value="SDR_fam"/>
</dbReference>
<evidence type="ECO:0000313" key="3">
    <source>
        <dbReference type="EMBL" id="KAG4415591.1"/>
    </source>
</evidence>
<dbReference type="OrthoDB" id="47007at2759"/>
<dbReference type="InterPro" id="IPR036291">
    <property type="entry name" value="NAD(P)-bd_dom_sf"/>
</dbReference>
<keyword evidence="4" id="KW-1185">Reference proteome</keyword>
<evidence type="ECO:0008006" key="5">
    <source>
        <dbReference type="Google" id="ProtNLM"/>
    </source>
</evidence>
<sequence>MSPQAETLSLAGKTAIITGSGRETGIGAAIARALARNGANVAIHYVSETSQARAEKVAGEFEREFGTRTVVVRGGVESFGNAEEMVRSVLEGLGVERVDILGFEVNNAAAYQPATLLTVKQSQLEYEFGVNVFGAIYMTQAVVGVGKMPPGGRIINIGTVASKLLVAPAVYSTTKAAMDALTTLFAGELGKTHGITVNTLAPGPILTDLSYDVLVKADGTPTDVQNMLFTQTRAAARLGEVEDLADATLLLCSEKTRWITAQYISVSGGITGV</sequence>
<reference evidence="3" key="1">
    <citation type="submission" date="2021-02" db="EMBL/GenBank/DDBJ databases">
        <title>Genome sequence Cadophora malorum strain M34.</title>
        <authorList>
            <person name="Stefanovic E."/>
            <person name="Vu D."/>
            <person name="Scully C."/>
            <person name="Dijksterhuis J."/>
            <person name="Roader J."/>
            <person name="Houbraken J."/>
        </authorList>
    </citation>
    <scope>NUCLEOTIDE SEQUENCE</scope>
    <source>
        <strain evidence="3">M34</strain>
    </source>
</reference>
<name>A0A8H7T9T5_9HELO</name>
<dbReference type="AlphaFoldDB" id="A0A8H7T9T5"/>
<evidence type="ECO:0000313" key="4">
    <source>
        <dbReference type="Proteomes" id="UP000664132"/>
    </source>
</evidence>
<evidence type="ECO:0000256" key="2">
    <source>
        <dbReference type="ARBA" id="ARBA00023002"/>
    </source>
</evidence>
<dbReference type="EMBL" id="JAFJYH010000216">
    <property type="protein sequence ID" value="KAG4415591.1"/>
    <property type="molecule type" value="Genomic_DNA"/>
</dbReference>
<dbReference type="PRINTS" id="PR00081">
    <property type="entry name" value="GDHRDH"/>
</dbReference>
<accession>A0A8H7T9T5</accession>
<proteinExistence type="inferred from homology"/>
<dbReference type="PANTHER" id="PTHR42760:SF133">
    <property type="entry name" value="3-OXOACYL-[ACYL-CARRIER-PROTEIN] REDUCTASE"/>
    <property type="match status" value="1"/>
</dbReference>
<comment type="caution">
    <text evidence="3">The sequence shown here is derived from an EMBL/GenBank/DDBJ whole genome shotgun (WGS) entry which is preliminary data.</text>
</comment>
<dbReference type="Gene3D" id="3.40.50.720">
    <property type="entry name" value="NAD(P)-binding Rossmann-like Domain"/>
    <property type="match status" value="1"/>
</dbReference>
<organism evidence="3 4">
    <name type="scientific">Cadophora malorum</name>
    <dbReference type="NCBI Taxonomy" id="108018"/>
    <lineage>
        <taxon>Eukaryota</taxon>
        <taxon>Fungi</taxon>
        <taxon>Dikarya</taxon>
        <taxon>Ascomycota</taxon>
        <taxon>Pezizomycotina</taxon>
        <taxon>Leotiomycetes</taxon>
        <taxon>Helotiales</taxon>
        <taxon>Ploettnerulaceae</taxon>
        <taxon>Cadophora</taxon>
    </lineage>
</organism>
<dbReference type="GO" id="GO:0006633">
    <property type="term" value="P:fatty acid biosynthetic process"/>
    <property type="evidence" value="ECO:0007669"/>
    <property type="project" value="TreeGrafter"/>
</dbReference>
<dbReference type="SUPFAM" id="SSF51735">
    <property type="entry name" value="NAD(P)-binding Rossmann-fold domains"/>
    <property type="match status" value="1"/>
</dbReference>
<keyword evidence="2" id="KW-0560">Oxidoreductase</keyword>
<evidence type="ECO:0000256" key="1">
    <source>
        <dbReference type="ARBA" id="ARBA00006484"/>
    </source>
</evidence>